<gene>
    <name evidence="1" type="ORF">Q8852_02915</name>
</gene>
<protein>
    <submittedName>
        <fullName evidence="1">Uncharacterized protein</fullName>
    </submittedName>
</protein>
<dbReference type="RefSeq" id="WP_305937686.1">
    <property type="nucleotide sequence ID" value="NZ_CP132191.1"/>
</dbReference>
<dbReference type="EMBL" id="CP132191">
    <property type="protein sequence ID" value="WLP85249.1"/>
    <property type="molecule type" value="Genomic_DNA"/>
</dbReference>
<evidence type="ECO:0000313" key="2">
    <source>
        <dbReference type="Proteomes" id="UP001237011"/>
    </source>
</evidence>
<accession>A0ABY9H9J6</accession>
<reference evidence="1" key="1">
    <citation type="submission" date="2023-08" db="EMBL/GenBank/DDBJ databases">
        <title>Complete genome sequence of Mycoplasma seminis 2200.</title>
        <authorList>
            <person name="Spergser J."/>
        </authorList>
    </citation>
    <scope>NUCLEOTIDE SEQUENCE [LARGE SCALE GENOMIC DNA]</scope>
    <source>
        <strain evidence="1">2200</strain>
    </source>
</reference>
<dbReference type="Proteomes" id="UP001237011">
    <property type="component" value="Chromosome"/>
</dbReference>
<keyword evidence="2" id="KW-1185">Reference proteome</keyword>
<name>A0ABY9H9J6_9MOLU</name>
<sequence length="109" mass="12999">MFSIITKREKEIFTDSFQNNYLPKLIDEQLLERYKFFDGERVAKQIAIDFNLSKRKAEKLNWQIKGISQTLNSLVLRQPDVSYNKTKKFIHKNILAALESIYSYKMLFD</sequence>
<evidence type="ECO:0000313" key="1">
    <source>
        <dbReference type="EMBL" id="WLP85249.1"/>
    </source>
</evidence>
<organism evidence="1 2">
    <name type="scientific">Mycoplasma seminis</name>
    <dbReference type="NCBI Taxonomy" id="512749"/>
    <lineage>
        <taxon>Bacteria</taxon>
        <taxon>Bacillati</taxon>
        <taxon>Mycoplasmatota</taxon>
        <taxon>Mollicutes</taxon>
        <taxon>Mycoplasmataceae</taxon>
        <taxon>Mycoplasma</taxon>
    </lineage>
</organism>
<proteinExistence type="predicted"/>